<dbReference type="InterPro" id="IPR011009">
    <property type="entry name" value="Kinase-like_dom_sf"/>
</dbReference>
<protein>
    <recommendedName>
        <fullName evidence="2">Protein kinase domain-containing protein</fullName>
    </recommendedName>
</protein>
<dbReference type="Gene3D" id="1.10.510.10">
    <property type="entry name" value="Transferase(Phosphotransferase) domain 1"/>
    <property type="match status" value="1"/>
</dbReference>
<accession>G1XHW3</accession>
<evidence type="ECO:0000313" key="4">
    <source>
        <dbReference type="Proteomes" id="UP000008784"/>
    </source>
</evidence>
<dbReference type="AlphaFoldDB" id="G1XHW3"/>
<dbReference type="RefSeq" id="XP_011124075.1">
    <property type="nucleotide sequence ID" value="XM_011125773.1"/>
</dbReference>
<dbReference type="EMBL" id="ADOT01000163">
    <property type="protein sequence ID" value="EGX47271.1"/>
    <property type="molecule type" value="Genomic_DNA"/>
</dbReference>
<dbReference type="GO" id="GO:0004672">
    <property type="term" value="F:protein kinase activity"/>
    <property type="evidence" value="ECO:0007669"/>
    <property type="project" value="InterPro"/>
</dbReference>
<name>G1XHW3_ARTOA</name>
<feature type="region of interest" description="Disordered" evidence="1">
    <location>
        <begin position="1"/>
        <end position="65"/>
    </location>
</feature>
<feature type="compositionally biased region" description="Polar residues" evidence="1">
    <location>
        <begin position="11"/>
        <end position="25"/>
    </location>
</feature>
<dbReference type="InParanoid" id="G1XHW3"/>
<evidence type="ECO:0000313" key="3">
    <source>
        <dbReference type="EMBL" id="EGX47271.1"/>
    </source>
</evidence>
<evidence type="ECO:0000256" key="1">
    <source>
        <dbReference type="SAM" id="MobiDB-lite"/>
    </source>
</evidence>
<organism evidence="3 4">
    <name type="scientific">Arthrobotrys oligospora (strain ATCC 24927 / CBS 115.81 / DSM 1491)</name>
    <name type="common">Nematode-trapping fungus</name>
    <name type="synonym">Didymozoophaga oligospora</name>
    <dbReference type="NCBI Taxonomy" id="756982"/>
    <lineage>
        <taxon>Eukaryota</taxon>
        <taxon>Fungi</taxon>
        <taxon>Dikarya</taxon>
        <taxon>Ascomycota</taxon>
        <taxon>Pezizomycotina</taxon>
        <taxon>Orbiliomycetes</taxon>
        <taxon>Orbiliales</taxon>
        <taxon>Orbiliaceae</taxon>
        <taxon>Orbilia</taxon>
        <taxon>Orbilia oligospora</taxon>
    </lineage>
</organism>
<dbReference type="GO" id="GO:0005524">
    <property type="term" value="F:ATP binding"/>
    <property type="evidence" value="ECO:0007669"/>
    <property type="project" value="InterPro"/>
</dbReference>
<gene>
    <name evidence="3" type="ORF">AOL_s00091g15</name>
</gene>
<dbReference type="PROSITE" id="PS50011">
    <property type="entry name" value="PROTEIN_KINASE_DOM"/>
    <property type="match status" value="1"/>
</dbReference>
<proteinExistence type="predicted"/>
<dbReference type="eggNOG" id="ENOG502SSZ7">
    <property type="taxonomic scope" value="Eukaryota"/>
</dbReference>
<keyword evidence="4" id="KW-1185">Reference proteome</keyword>
<reference evidence="3 4" key="1">
    <citation type="journal article" date="2011" name="PLoS Pathog.">
        <title>Genomic and proteomic analyses of the fungus Arthrobotrys oligospora provide insights into nematode-trap formation.</title>
        <authorList>
            <person name="Yang J."/>
            <person name="Wang L."/>
            <person name="Ji X."/>
            <person name="Feng Y."/>
            <person name="Li X."/>
            <person name="Zou C."/>
            <person name="Xu J."/>
            <person name="Ren Y."/>
            <person name="Mi Q."/>
            <person name="Wu J."/>
            <person name="Liu S."/>
            <person name="Liu Y."/>
            <person name="Huang X."/>
            <person name="Wang H."/>
            <person name="Niu X."/>
            <person name="Li J."/>
            <person name="Liang L."/>
            <person name="Luo Y."/>
            <person name="Ji K."/>
            <person name="Zhou W."/>
            <person name="Yu Z."/>
            <person name="Li G."/>
            <person name="Liu Y."/>
            <person name="Li L."/>
            <person name="Qiao M."/>
            <person name="Feng L."/>
            <person name="Zhang K.-Q."/>
        </authorList>
    </citation>
    <scope>NUCLEOTIDE SEQUENCE [LARGE SCALE GENOMIC DNA]</scope>
    <source>
        <strain evidence="4">ATCC 24927 / CBS 115.81 / DSM 1491</strain>
    </source>
</reference>
<evidence type="ECO:0000259" key="2">
    <source>
        <dbReference type="PROSITE" id="PS50011"/>
    </source>
</evidence>
<dbReference type="OMA" id="HENTTRL"/>
<dbReference type="Proteomes" id="UP000008784">
    <property type="component" value="Unassembled WGS sequence"/>
</dbReference>
<feature type="domain" description="Protein kinase" evidence="2">
    <location>
        <begin position="107"/>
        <end position="339"/>
    </location>
</feature>
<dbReference type="HOGENOM" id="CLU_818809_0_0_1"/>
<dbReference type="InterPro" id="IPR000719">
    <property type="entry name" value="Prot_kinase_dom"/>
</dbReference>
<feature type="compositionally biased region" description="Basic and acidic residues" evidence="1">
    <location>
        <begin position="1"/>
        <end position="10"/>
    </location>
</feature>
<dbReference type="SMART" id="SM00220">
    <property type="entry name" value="S_TKc"/>
    <property type="match status" value="1"/>
</dbReference>
<dbReference type="Pfam" id="PF00069">
    <property type="entry name" value="Pkinase"/>
    <property type="match status" value="1"/>
</dbReference>
<comment type="caution">
    <text evidence="3">The sequence shown here is derived from an EMBL/GenBank/DDBJ whole genome shotgun (WGS) entry which is preliminary data.</text>
</comment>
<feature type="compositionally biased region" description="Pro residues" evidence="1">
    <location>
        <begin position="32"/>
        <end position="59"/>
    </location>
</feature>
<dbReference type="SUPFAM" id="SSF56112">
    <property type="entry name" value="Protein kinase-like (PK-like)"/>
    <property type="match status" value="1"/>
</dbReference>
<sequence length="339" mass="37594">MTSSKEDTALNRHTQWPVTIFHQNNPATVPLPAVPPPAVPPPTIPPPTIPPPTIPPPSIPEEEESPIAEDDDAWETVDVHEAATVPKPNAQLASGTSTLHTGFREKYKLFVQLSHGGDLTLAHRHNSTDYLHPNLVGVLRQSDAKYNEKLMLKLLHNHHENTTRLIEVFHEDVFFYLVVEVLDISLMEIISSPAKIKEPEAALIVCEVVKAIKFLANLGIEHTQVQASSILLGRNGCIKLGAIHRCQLAKGQSLGVLGKLVYHMLQRSEFRDSVIRIADLSLVSWSGAVKHFIVNSFWAKSLEVQTEPFLQMAVRTSSVAQLAIVGILSARREWSFWEG</sequence>
<dbReference type="STRING" id="756982.G1XHW3"/>
<dbReference type="GeneID" id="22895052"/>